<gene>
    <name evidence="2" type="ORF">H6X83_10975</name>
</gene>
<protein>
    <submittedName>
        <fullName evidence="2">Zinc ribbon domain-containing protein</fullName>
    </submittedName>
</protein>
<evidence type="ECO:0000313" key="2">
    <source>
        <dbReference type="EMBL" id="QNO17452.1"/>
    </source>
</evidence>
<dbReference type="Proteomes" id="UP000516046">
    <property type="component" value="Chromosome"/>
</dbReference>
<dbReference type="KEGG" id="caml:H6X83_10975"/>
<keyword evidence="3" id="KW-1185">Reference proteome</keyword>
<reference evidence="2 3" key="1">
    <citation type="submission" date="2020-08" db="EMBL/GenBank/DDBJ databases">
        <authorList>
            <person name="Ren C."/>
            <person name="Gu Y."/>
            <person name="Xu Y."/>
        </authorList>
    </citation>
    <scope>NUCLEOTIDE SEQUENCE [LARGE SCALE GENOMIC DNA]</scope>
    <source>
        <strain evidence="2 3">LBM18003</strain>
    </source>
</reference>
<proteinExistence type="predicted"/>
<dbReference type="AlphaFoldDB" id="A0A7G9WFJ0"/>
<name>A0A7G9WFJ0_9FIRM</name>
<sequence>MEEKFCQSCGMPMGETDEFYGTEADGSKSKDYCKYCYDKGTFTANSTMDEMIEFCMPIMAKENPDMNEATARSMMKQFFPTLKRWKTGKA</sequence>
<dbReference type="RefSeq" id="WP_212506522.1">
    <property type="nucleotide sequence ID" value="NZ_CP060696.1"/>
</dbReference>
<evidence type="ECO:0000313" key="3">
    <source>
        <dbReference type="Proteomes" id="UP000516046"/>
    </source>
</evidence>
<organism evidence="2 3">
    <name type="scientific">Caproicibacterium amylolyticum</name>
    <dbReference type="NCBI Taxonomy" id="2766537"/>
    <lineage>
        <taxon>Bacteria</taxon>
        <taxon>Bacillati</taxon>
        <taxon>Bacillota</taxon>
        <taxon>Clostridia</taxon>
        <taxon>Eubacteriales</taxon>
        <taxon>Oscillospiraceae</taxon>
        <taxon>Caproicibacterium</taxon>
    </lineage>
</organism>
<feature type="domain" description="Putative zinc ribbon" evidence="1">
    <location>
        <begin position="5"/>
        <end position="86"/>
    </location>
</feature>
<evidence type="ECO:0000259" key="1">
    <source>
        <dbReference type="Pfam" id="PF12674"/>
    </source>
</evidence>
<dbReference type="EMBL" id="CP060696">
    <property type="protein sequence ID" value="QNO17452.1"/>
    <property type="molecule type" value="Genomic_DNA"/>
</dbReference>
<dbReference type="Pfam" id="PF12674">
    <property type="entry name" value="Zn_ribbon_2"/>
    <property type="match status" value="1"/>
</dbReference>
<dbReference type="InterPro" id="IPR025868">
    <property type="entry name" value="Zn_ribbon_dom_put"/>
</dbReference>
<accession>A0A7G9WFJ0</accession>